<accession>A0A1C4FHW2</accession>
<feature type="binding site" evidence="9">
    <location>
        <position position="258"/>
    </location>
    <ligand>
        <name>substrate</name>
    </ligand>
</feature>
<dbReference type="Pfam" id="PF03720">
    <property type="entry name" value="UDPG_MGDP_dh_C"/>
    <property type="match status" value="1"/>
</dbReference>
<comment type="caution">
    <text evidence="12">The sequence shown here is derived from an EMBL/GenBank/DDBJ whole genome shotgun (WGS) entry which is preliminary data.</text>
</comment>
<dbReference type="Pfam" id="PF03721">
    <property type="entry name" value="UDPG_MGDP_dh_N"/>
    <property type="match status" value="1"/>
</dbReference>
<dbReference type="Gene3D" id="1.20.5.100">
    <property type="entry name" value="Cytochrome c1, transmembrane anchor, C-terminal"/>
    <property type="match status" value="1"/>
</dbReference>
<dbReference type="PANTHER" id="PTHR43750:SF4">
    <property type="entry name" value="UDP-GLUCOSE 6-DEHYDROGENASE YWQF"/>
    <property type="match status" value="1"/>
</dbReference>
<evidence type="ECO:0000256" key="3">
    <source>
        <dbReference type="ARBA" id="ARBA00012954"/>
    </source>
</evidence>
<dbReference type="EC" id="1.1.1.22" evidence="3 7"/>
<evidence type="ECO:0000256" key="5">
    <source>
        <dbReference type="ARBA" id="ARBA00023027"/>
    </source>
</evidence>
<gene>
    <name evidence="12" type="ORF">BJR07_13965</name>
</gene>
<feature type="binding site" evidence="10">
    <location>
        <position position="264"/>
    </location>
    <ligand>
        <name>NAD(+)</name>
        <dbReference type="ChEBI" id="CHEBI:57540"/>
    </ligand>
</feature>
<dbReference type="InterPro" id="IPR014027">
    <property type="entry name" value="UDP-Glc/GDP-Man_DH_C"/>
</dbReference>
<dbReference type="PANTHER" id="PTHR43750">
    <property type="entry name" value="UDP-GLUCOSE 6-DEHYDROGENASE TUAD"/>
    <property type="match status" value="1"/>
</dbReference>
<keyword evidence="4 7" id="KW-0560">Oxidoreductase</keyword>
<dbReference type="RefSeq" id="WP_073517161.1">
    <property type="nucleotide sequence ID" value="NZ_JBNTLM010000010.1"/>
</dbReference>
<evidence type="ECO:0000256" key="7">
    <source>
        <dbReference type="PIRNR" id="PIRNR000124"/>
    </source>
</evidence>
<feature type="domain" description="UDP-glucose/GDP-mannose dehydrogenase C-terminal" evidence="11">
    <location>
        <begin position="314"/>
        <end position="422"/>
    </location>
</feature>
<dbReference type="Proteomes" id="UP000186535">
    <property type="component" value="Unassembled WGS sequence"/>
</dbReference>
<feature type="binding site" evidence="10">
    <location>
        <position position="122"/>
    </location>
    <ligand>
        <name>NAD(+)</name>
        <dbReference type="ChEBI" id="CHEBI:57540"/>
    </ligand>
</feature>
<feature type="binding site" evidence="10">
    <location>
        <position position="328"/>
    </location>
    <ligand>
        <name>NAD(+)</name>
        <dbReference type="ChEBI" id="CHEBI:57540"/>
    </ligand>
</feature>
<feature type="binding site" evidence="10">
    <location>
        <position position="36"/>
    </location>
    <ligand>
        <name>NAD(+)</name>
        <dbReference type="ChEBI" id="CHEBI:57540"/>
    </ligand>
</feature>
<dbReference type="PIRSF" id="PIRSF000124">
    <property type="entry name" value="UDPglc_GDPman_dh"/>
    <property type="match status" value="1"/>
</dbReference>
<dbReference type="UniPathway" id="UPA00038">
    <property type="reaction ID" value="UER00491"/>
</dbReference>
<dbReference type="GO" id="GO:0006065">
    <property type="term" value="P:UDP-glucuronate biosynthetic process"/>
    <property type="evidence" value="ECO:0007669"/>
    <property type="project" value="UniProtKB-UniPathway"/>
</dbReference>
<dbReference type="AlphaFoldDB" id="A0A1C4FHW2"/>
<dbReference type="SMART" id="SM00984">
    <property type="entry name" value="UDPG_MGDP_dh_C"/>
    <property type="match status" value="1"/>
</dbReference>
<reference evidence="12 13" key="1">
    <citation type="submission" date="2016-11" db="EMBL/GenBank/DDBJ databases">
        <title>Identification of Bacillus cereus isolated from egg-white.</title>
        <authorList>
            <person name="Soni A."/>
            <person name="Oey I."/>
            <person name="Silcock P."/>
            <person name="Bremer P."/>
        </authorList>
    </citation>
    <scope>NUCLEOTIDE SEQUENCE [LARGE SCALE GENOMIC DNA]</scope>
    <source>
        <strain evidence="12 13">NZAS03</strain>
    </source>
</reference>
<dbReference type="InterPro" id="IPR036291">
    <property type="entry name" value="NAD(P)-bd_dom_sf"/>
</dbReference>
<feature type="binding site" evidence="9">
    <location>
        <begin position="250"/>
        <end position="254"/>
    </location>
    <ligand>
        <name>substrate</name>
    </ligand>
</feature>
<evidence type="ECO:0000313" key="12">
    <source>
        <dbReference type="EMBL" id="OKA38998.1"/>
    </source>
</evidence>
<evidence type="ECO:0000256" key="9">
    <source>
        <dbReference type="PIRSR" id="PIRSR500134-2"/>
    </source>
</evidence>
<comment type="catalytic activity">
    <reaction evidence="6 7">
        <text>UDP-alpha-D-glucose + 2 NAD(+) + H2O = UDP-alpha-D-glucuronate + 2 NADH + 3 H(+)</text>
        <dbReference type="Rhea" id="RHEA:23596"/>
        <dbReference type="ChEBI" id="CHEBI:15377"/>
        <dbReference type="ChEBI" id="CHEBI:15378"/>
        <dbReference type="ChEBI" id="CHEBI:57540"/>
        <dbReference type="ChEBI" id="CHEBI:57945"/>
        <dbReference type="ChEBI" id="CHEBI:58052"/>
        <dbReference type="ChEBI" id="CHEBI:58885"/>
        <dbReference type="EC" id="1.1.1.22"/>
    </reaction>
</comment>
<dbReference type="Pfam" id="PF00984">
    <property type="entry name" value="UDPG_MGDP_dh"/>
    <property type="match status" value="1"/>
</dbReference>
<evidence type="ECO:0000313" key="13">
    <source>
        <dbReference type="Proteomes" id="UP000186535"/>
    </source>
</evidence>
<evidence type="ECO:0000256" key="1">
    <source>
        <dbReference type="ARBA" id="ARBA00004701"/>
    </source>
</evidence>
<dbReference type="GO" id="GO:0051287">
    <property type="term" value="F:NAD binding"/>
    <property type="evidence" value="ECO:0007669"/>
    <property type="project" value="InterPro"/>
</dbReference>
<dbReference type="SUPFAM" id="SSF51735">
    <property type="entry name" value="NAD(P)-binding Rossmann-fold domains"/>
    <property type="match status" value="1"/>
</dbReference>
<dbReference type="Gene3D" id="3.40.50.720">
    <property type="entry name" value="NAD(P)-binding Rossmann-like Domain"/>
    <property type="match status" value="2"/>
</dbReference>
<evidence type="ECO:0000256" key="2">
    <source>
        <dbReference type="ARBA" id="ARBA00006601"/>
    </source>
</evidence>
<feature type="binding site" evidence="9">
    <location>
        <position position="321"/>
    </location>
    <ligand>
        <name>substrate</name>
    </ligand>
</feature>
<comment type="pathway">
    <text evidence="1">Nucleotide-sugar biosynthesis; UDP-alpha-D-glucuronate biosynthesis; UDP-alpha-D-glucuronate from UDP-alpha-D-glucose: step 1/1.</text>
</comment>
<evidence type="ECO:0000256" key="8">
    <source>
        <dbReference type="PIRSR" id="PIRSR500134-1"/>
    </source>
</evidence>
<protein>
    <recommendedName>
        <fullName evidence="3 7">UDP-glucose 6-dehydrogenase</fullName>
        <ecNumber evidence="3 7">1.1.1.22</ecNumber>
    </recommendedName>
</protein>
<feature type="binding site" evidence="10">
    <location>
        <position position="87"/>
    </location>
    <ligand>
        <name>NAD(+)</name>
        <dbReference type="ChEBI" id="CHEBI:57540"/>
    </ligand>
</feature>
<dbReference type="InterPro" id="IPR028357">
    <property type="entry name" value="UDPglc_DH_bac"/>
</dbReference>
<feature type="binding site" evidence="10">
    <location>
        <position position="31"/>
    </location>
    <ligand>
        <name>NAD(+)</name>
        <dbReference type="ChEBI" id="CHEBI:57540"/>
    </ligand>
</feature>
<dbReference type="SUPFAM" id="SSF52413">
    <property type="entry name" value="UDP-glucose/GDP-mannose dehydrogenase C-terminal domain"/>
    <property type="match status" value="1"/>
</dbReference>
<feature type="binding site" evidence="9">
    <location>
        <position position="205"/>
    </location>
    <ligand>
        <name>substrate</name>
    </ligand>
</feature>
<dbReference type="InterPro" id="IPR001732">
    <property type="entry name" value="UDP-Glc/GDP-Man_DH_N"/>
</dbReference>
<evidence type="ECO:0000256" key="6">
    <source>
        <dbReference type="ARBA" id="ARBA00047473"/>
    </source>
</evidence>
<keyword evidence="5 7" id="KW-0520">NAD</keyword>
<sequence>MFKIAVAGTGYVGLVAGVCFAEVGHQVTCVDIDEKKVELMKSGVSPIYEADLEGLMQKNYTAGKIDYTTDYKSAYKDADAIFIGVGTPEQADGSANLSYIATVAKQIAESIEKDCLVVVKSTVPIGTNDKVEQFIQDFLVHNVRVEVASNPEFLAQGSAVHDTLYAERIVIGTESKWAEEVLTNLYKPFHLPIVSVNRRSAEMIKYASNDFLALKISYMNDIANLCELVGADIQDVAKGMSFDERIGSKFLNAGIGFGGSCFPKDTKALEYLASQNGYELKTVKAAIDVNKDQKTLLYKKASQRLITFNGLKVAVLGLTFKPGTDDLREAASLENIPLLLEQGADIYAFDPVGANNFAKVYPEGRNKNGHITYVTDIEQALEGANVCFIFTEWGEVKALTPEMYKKLMRTPLIYDGRNIYDVQVMQEVGIEYHSIGRKSTSRDRMKELNNVELQTSRY</sequence>
<dbReference type="GO" id="GO:0000271">
    <property type="term" value="P:polysaccharide biosynthetic process"/>
    <property type="evidence" value="ECO:0007669"/>
    <property type="project" value="InterPro"/>
</dbReference>
<organism evidence="12 13">
    <name type="scientific">Bacillus cereus</name>
    <dbReference type="NCBI Taxonomy" id="1396"/>
    <lineage>
        <taxon>Bacteria</taxon>
        <taxon>Bacillati</taxon>
        <taxon>Bacillota</taxon>
        <taxon>Bacilli</taxon>
        <taxon>Bacillales</taxon>
        <taxon>Bacillaceae</taxon>
        <taxon>Bacillus</taxon>
        <taxon>Bacillus cereus group</taxon>
    </lineage>
</organism>
<feature type="active site" description="Nucleophile" evidence="8">
    <location>
        <position position="261"/>
    </location>
</feature>
<comment type="similarity">
    <text evidence="2 7">Belongs to the UDP-glucose/GDP-mannose dehydrogenase family.</text>
</comment>
<evidence type="ECO:0000256" key="10">
    <source>
        <dbReference type="PIRSR" id="PIRSR500134-3"/>
    </source>
</evidence>
<dbReference type="InterPro" id="IPR017476">
    <property type="entry name" value="UDP-Glc/GDP-Man"/>
</dbReference>
<evidence type="ECO:0000259" key="11">
    <source>
        <dbReference type="SMART" id="SM00984"/>
    </source>
</evidence>
<dbReference type="NCBIfam" id="TIGR03026">
    <property type="entry name" value="NDP-sugDHase"/>
    <property type="match status" value="1"/>
</dbReference>
<dbReference type="GO" id="GO:0003979">
    <property type="term" value="F:UDP-glucose 6-dehydrogenase activity"/>
    <property type="evidence" value="ECO:0007669"/>
    <property type="project" value="UniProtKB-EC"/>
</dbReference>
<dbReference type="PIRSF" id="PIRSF500134">
    <property type="entry name" value="UDPglc_DH_bac"/>
    <property type="match status" value="1"/>
</dbReference>
<dbReference type="InterPro" id="IPR008927">
    <property type="entry name" value="6-PGluconate_DH-like_C_sf"/>
</dbReference>
<dbReference type="SUPFAM" id="SSF48179">
    <property type="entry name" value="6-phosphogluconate dehydrogenase C-terminal domain-like"/>
    <property type="match status" value="1"/>
</dbReference>
<name>A0A1C4FHW2_BACCE</name>
<dbReference type="InterPro" id="IPR036220">
    <property type="entry name" value="UDP-Glc/GDP-Man_DH_C_sf"/>
</dbReference>
<dbReference type="EMBL" id="MPON01000002">
    <property type="protein sequence ID" value="OKA38998.1"/>
    <property type="molecule type" value="Genomic_DNA"/>
</dbReference>
<dbReference type="InterPro" id="IPR014026">
    <property type="entry name" value="UDP-Glc/GDP-Man_DH_dimer"/>
</dbReference>
<evidence type="ECO:0000256" key="4">
    <source>
        <dbReference type="ARBA" id="ARBA00023002"/>
    </source>
</evidence>
<proteinExistence type="inferred from homology"/>